<dbReference type="PANTHER" id="PTHR37017:SF11">
    <property type="entry name" value="ESTERASE_LIPASE_THIOESTERASE DOMAIN-CONTAINING PROTEIN"/>
    <property type="match status" value="1"/>
</dbReference>
<accession>A0AAV9NDI7</accession>
<name>A0AAV9NDI7_9EURO</name>
<dbReference type="InterPro" id="IPR000073">
    <property type="entry name" value="AB_hydrolase_1"/>
</dbReference>
<sequence length="267" mass="28751">MSTLPTLICLHGGFHGPGYWGPLVSLLADKGFRSITPHLLFGGTDKPIQSLEPVIEQVAKLVAEETSKGKDVVMINHSFGSFAGCSAIKGFTSKDPSKLSDQNSGKALGIITISGFFPEHEVSLAAMAAASRTARGAPDPATAPQLPFKPTEEGLLEYDGDPVHSFYNDLPLQEAQKWAAELENMSQFVFATGGGVYAGWMDVPVWYLLCEADNMMELPQQQSYVKKARDSGGDVTTREIDAGHSPMLSRPVEVAKFVQEAVASFSR</sequence>
<proteinExistence type="predicted"/>
<evidence type="ECO:0000259" key="1">
    <source>
        <dbReference type="Pfam" id="PF12697"/>
    </source>
</evidence>
<dbReference type="SUPFAM" id="SSF53474">
    <property type="entry name" value="alpha/beta-Hydrolases"/>
    <property type="match status" value="1"/>
</dbReference>
<evidence type="ECO:0000313" key="2">
    <source>
        <dbReference type="EMBL" id="KAK5054450.1"/>
    </source>
</evidence>
<comment type="caution">
    <text evidence="2">The sequence shown here is derived from an EMBL/GenBank/DDBJ whole genome shotgun (WGS) entry which is preliminary data.</text>
</comment>
<gene>
    <name evidence="2" type="ORF">LTR84_001340</name>
</gene>
<dbReference type="RefSeq" id="XP_064707223.1">
    <property type="nucleotide sequence ID" value="XM_064844965.1"/>
</dbReference>
<dbReference type="AlphaFoldDB" id="A0AAV9NDI7"/>
<protein>
    <recommendedName>
        <fullName evidence="1">AB hydrolase-1 domain-containing protein</fullName>
    </recommendedName>
</protein>
<dbReference type="Proteomes" id="UP001358417">
    <property type="component" value="Unassembled WGS sequence"/>
</dbReference>
<dbReference type="PANTHER" id="PTHR37017">
    <property type="entry name" value="AB HYDROLASE-1 DOMAIN-CONTAINING PROTEIN-RELATED"/>
    <property type="match status" value="1"/>
</dbReference>
<evidence type="ECO:0000313" key="3">
    <source>
        <dbReference type="Proteomes" id="UP001358417"/>
    </source>
</evidence>
<dbReference type="Pfam" id="PF12697">
    <property type="entry name" value="Abhydrolase_6"/>
    <property type="match status" value="1"/>
</dbReference>
<reference evidence="2 3" key="1">
    <citation type="submission" date="2023-08" db="EMBL/GenBank/DDBJ databases">
        <title>Black Yeasts Isolated from many extreme environments.</title>
        <authorList>
            <person name="Coleine C."/>
            <person name="Stajich J.E."/>
            <person name="Selbmann L."/>
        </authorList>
    </citation>
    <scope>NUCLEOTIDE SEQUENCE [LARGE SCALE GENOMIC DNA]</scope>
    <source>
        <strain evidence="2 3">CCFEE 5792</strain>
    </source>
</reference>
<dbReference type="Gene3D" id="3.40.50.1820">
    <property type="entry name" value="alpha/beta hydrolase"/>
    <property type="match status" value="1"/>
</dbReference>
<dbReference type="InterPro" id="IPR052897">
    <property type="entry name" value="Sec-Metab_Biosynth_Hydrolase"/>
</dbReference>
<keyword evidence="3" id="KW-1185">Reference proteome</keyword>
<dbReference type="GeneID" id="89969561"/>
<organism evidence="2 3">
    <name type="scientific">Exophiala bonariae</name>
    <dbReference type="NCBI Taxonomy" id="1690606"/>
    <lineage>
        <taxon>Eukaryota</taxon>
        <taxon>Fungi</taxon>
        <taxon>Dikarya</taxon>
        <taxon>Ascomycota</taxon>
        <taxon>Pezizomycotina</taxon>
        <taxon>Eurotiomycetes</taxon>
        <taxon>Chaetothyriomycetidae</taxon>
        <taxon>Chaetothyriales</taxon>
        <taxon>Herpotrichiellaceae</taxon>
        <taxon>Exophiala</taxon>
    </lineage>
</organism>
<dbReference type="InterPro" id="IPR029058">
    <property type="entry name" value="AB_hydrolase_fold"/>
</dbReference>
<dbReference type="EMBL" id="JAVRRD010000010">
    <property type="protein sequence ID" value="KAK5054450.1"/>
    <property type="molecule type" value="Genomic_DNA"/>
</dbReference>
<feature type="domain" description="AB hydrolase-1" evidence="1">
    <location>
        <begin position="7"/>
        <end position="256"/>
    </location>
</feature>